<accession>D9WD77</accession>
<dbReference type="STRING" id="457427.SSOG_04853"/>
<reference evidence="1 2" key="1">
    <citation type="submission" date="2009-02" db="EMBL/GenBank/DDBJ databases">
        <title>Annotation of Streptomyces hygroscopicus strain ATCC 53653.</title>
        <authorList>
            <consortium name="The Broad Institute Genome Sequencing Platform"/>
            <consortium name="Broad Institute Microbial Sequencing Center"/>
            <person name="Fischbach M."/>
            <person name="Godfrey P."/>
            <person name="Ward D."/>
            <person name="Young S."/>
            <person name="Zeng Q."/>
            <person name="Koehrsen M."/>
            <person name="Alvarado L."/>
            <person name="Berlin A.M."/>
            <person name="Bochicchio J."/>
            <person name="Borenstein D."/>
            <person name="Chapman S.B."/>
            <person name="Chen Z."/>
            <person name="Engels R."/>
            <person name="Freedman E."/>
            <person name="Gellesch M."/>
            <person name="Goldberg J."/>
            <person name="Griggs A."/>
            <person name="Gujja S."/>
            <person name="Heilman E.R."/>
            <person name="Heiman D.I."/>
            <person name="Hepburn T.A."/>
            <person name="Howarth C."/>
            <person name="Jen D."/>
            <person name="Larson L."/>
            <person name="Lewis B."/>
            <person name="Mehta T."/>
            <person name="Park D."/>
            <person name="Pearson M."/>
            <person name="Richards J."/>
            <person name="Roberts A."/>
            <person name="Saif S."/>
            <person name="Shea T.D."/>
            <person name="Shenoy N."/>
            <person name="Sisk P."/>
            <person name="Stolte C."/>
            <person name="Sykes S.N."/>
            <person name="Thomson T."/>
            <person name="Walk T."/>
            <person name="White J."/>
            <person name="Yandava C."/>
            <person name="Straight P."/>
            <person name="Clardy J."/>
            <person name="Hung D."/>
            <person name="Kolter R."/>
            <person name="Mekalanos J."/>
            <person name="Walker S."/>
            <person name="Walsh C.T."/>
            <person name="Wieland-Brown L.C."/>
            <person name="Haas B."/>
            <person name="Nusbaum C."/>
            <person name="Birren B."/>
        </authorList>
    </citation>
    <scope>NUCLEOTIDE SEQUENCE [LARGE SCALE GENOMIC DNA]</scope>
    <source>
        <strain evidence="1 2">ATCC 53653</strain>
    </source>
</reference>
<gene>
    <name evidence="1" type="ORF">SSOG_04853</name>
</gene>
<dbReference type="HOGENOM" id="CLU_202644_0_0_11"/>
<evidence type="ECO:0000313" key="2">
    <source>
        <dbReference type="Proteomes" id="UP000003963"/>
    </source>
</evidence>
<dbReference type="AlphaFoldDB" id="D9WD77"/>
<sequence length="63" mass="6780">MMPQVCARCDKTTSTPVVVAIEHGASLGGRTLYACPGCAPTFPKQRDPFEQCLPDRPSRKTAS</sequence>
<evidence type="ECO:0000313" key="1">
    <source>
        <dbReference type="EMBL" id="EFL25139.1"/>
    </source>
</evidence>
<dbReference type="Proteomes" id="UP000003963">
    <property type="component" value="Unassembled WGS sequence"/>
</dbReference>
<proteinExistence type="predicted"/>
<protein>
    <submittedName>
        <fullName evidence="1">Uncharacterized protein</fullName>
    </submittedName>
</protein>
<keyword evidence="2" id="KW-1185">Reference proteome</keyword>
<organism evidence="1 2">
    <name type="scientific">Streptomyces himastatinicus ATCC 53653</name>
    <dbReference type="NCBI Taxonomy" id="457427"/>
    <lineage>
        <taxon>Bacteria</taxon>
        <taxon>Bacillati</taxon>
        <taxon>Actinomycetota</taxon>
        <taxon>Actinomycetes</taxon>
        <taxon>Kitasatosporales</taxon>
        <taxon>Streptomycetaceae</taxon>
        <taxon>Streptomyces</taxon>
        <taxon>Streptomyces violaceusniger group</taxon>
    </lineage>
</organism>
<dbReference type="OrthoDB" id="4211826at2"/>
<name>D9WD77_9ACTN</name>
<dbReference type="RefSeq" id="WP_009716943.1">
    <property type="nucleotide sequence ID" value="NZ_GG657754.1"/>
</dbReference>
<dbReference type="EMBL" id="GG657754">
    <property type="protein sequence ID" value="EFL25139.1"/>
    <property type="molecule type" value="Genomic_DNA"/>
</dbReference>